<dbReference type="PANTHER" id="PTHR32251:SF17">
    <property type="entry name" value="STEROID 5-ALPHA REDUCTASE C-TERMINAL DOMAIN-CONTAINING PROTEIN"/>
    <property type="match status" value="1"/>
</dbReference>
<protein>
    <submittedName>
        <fullName evidence="2">DUF1295 domain-containing protein</fullName>
    </submittedName>
</protein>
<feature type="transmembrane region" description="Helical" evidence="1">
    <location>
        <begin position="32"/>
        <end position="50"/>
    </location>
</feature>
<gene>
    <name evidence="2" type="ORF">EF096_11300</name>
</gene>
<dbReference type="Proteomes" id="UP000275199">
    <property type="component" value="Unassembled WGS sequence"/>
</dbReference>
<accession>A0ABX9XJI8</accession>
<dbReference type="PROSITE" id="PS50244">
    <property type="entry name" value="S5A_REDUCTASE"/>
    <property type="match status" value="1"/>
</dbReference>
<feature type="transmembrane region" description="Helical" evidence="1">
    <location>
        <begin position="164"/>
        <end position="185"/>
    </location>
</feature>
<proteinExistence type="predicted"/>
<evidence type="ECO:0000313" key="2">
    <source>
        <dbReference type="EMBL" id="ROZ84023.1"/>
    </source>
</evidence>
<keyword evidence="1" id="KW-0812">Transmembrane</keyword>
<comment type="caution">
    <text evidence="2">The sequence shown here is derived from an EMBL/GenBank/DDBJ whole genome shotgun (WGS) entry which is preliminary data.</text>
</comment>
<feature type="transmembrane region" description="Helical" evidence="1">
    <location>
        <begin position="220"/>
        <end position="240"/>
    </location>
</feature>
<feature type="transmembrane region" description="Helical" evidence="1">
    <location>
        <begin position="246"/>
        <end position="270"/>
    </location>
</feature>
<dbReference type="PANTHER" id="PTHR32251">
    <property type="entry name" value="3-OXO-5-ALPHA-STEROID 4-DEHYDROGENASE"/>
    <property type="match status" value="1"/>
</dbReference>
<sequence length="303" mass="34143">MKYLSPLYPFLAGWALLLSTDALAYISLTNGLLQLLLFALVVCLPTWLTGRMSYVDIGWPWGLTLIGVLTFFLSDGNPIRVAIVSGAYVFAGSRMGLDALRMWRSGELKTELPRYAFQQRRWERAGKTNIKLSMQVEGILQGLGNASFLAMPALIIASNPSNSVSIFEVIGLLLWLMAFGLEALADHQKHAFLRAMKAAGETNKVCNAGLWKYSRHPNYFAEWMVWNALVVAAIPSWLALYEGERLMIWLLLGGGLLFASRVMYTTLVYYTGAVPAEYYSVKKRPEYKDYQQRTNRFFPGPRK</sequence>
<dbReference type="Gene3D" id="1.20.120.1630">
    <property type="match status" value="1"/>
</dbReference>
<dbReference type="Pfam" id="PF06966">
    <property type="entry name" value="DUF1295"/>
    <property type="match status" value="1"/>
</dbReference>
<feature type="transmembrane region" description="Helical" evidence="1">
    <location>
        <begin position="79"/>
        <end position="97"/>
    </location>
</feature>
<dbReference type="InterPro" id="IPR010721">
    <property type="entry name" value="UstE-like"/>
</dbReference>
<evidence type="ECO:0000256" key="1">
    <source>
        <dbReference type="SAM" id="Phobius"/>
    </source>
</evidence>
<keyword evidence="3" id="KW-1185">Reference proteome</keyword>
<reference evidence="2 3" key="1">
    <citation type="submission" date="2018-11" db="EMBL/GenBank/DDBJ databases">
        <authorList>
            <person name="Jang G.I."/>
            <person name="Hwang C.Y."/>
        </authorList>
    </citation>
    <scope>NUCLEOTIDE SEQUENCE [LARGE SCALE GENOMIC DNA]</scope>
    <source>
        <strain evidence="2 3">SSM26</strain>
    </source>
</reference>
<keyword evidence="1" id="KW-0472">Membrane</keyword>
<dbReference type="RefSeq" id="WP_123889737.1">
    <property type="nucleotide sequence ID" value="NZ_JBPYCX010000005.1"/>
</dbReference>
<feature type="transmembrane region" description="Helical" evidence="1">
    <location>
        <begin position="57"/>
        <end position="73"/>
    </location>
</feature>
<keyword evidence="1" id="KW-1133">Transmembrane helix</keyword>
<dbReference type="EMBL" id="RKKU01000013">
    <property type="protein sequence ID" value="ROZ84023.1"/>
    <property type="molecule type" value="Genomic_DNA"/>
</dbReference>
<name>A0ABX9XJI8_9PSED</name>
<evidence type="ECO:0000313" key="3">
    <source>
        <dbReference type="Proteomes" id="UP000275199"/>
    </source>
</evidence>
<organism evidence="2 3">
    <name type="scientific">Pseudomonas neustonica</name>
    <dbReference type="NCBI Taxonomy" id="2487346"/>
    <lineage>
        <taxon>Bacteria</taxon>
        <taxon>Pseudomonadati</taxon>
        <taxon>Pseudomonadota</taxon>
        <taxon>Gammaproteobacteria</taxon>
        <taxon>Pseudomonadales</taxon>
        <taxon>Pseudomonadaceae</taxon>
        <taxon>Pseudomonas</taxon>
    </lineage>
</organism>